<dbReference type="AlphaFoldDB" id="A0A7S4DVY6"/>
<accession>A0A7S4DVY6</accession>
<name>A0A7S4DVY6_9EUKA</name>
<evidence type="ECO:0000313" key="1">
    <source>
        <dbReference type="EMBL" id="CAE0674366.1"/>
    </source>
</evidence>
<organism evidence="1">
    <name type="scientific">Lotharella globosa</name>
    <dbReference type="NCBI Taxonomy" id="91324"/>
    <lineage>
        <taxon>Eukaryota</taxon>
        <taxon>Sar</taxon>
        <taxon>Rhizaria</taxon>
        <taxon>Cercozoa</taxon>
        <taxon>Chlorarachniophyceae</taxon>
        <taxon>Lotharella</taxon>
    </lineage>
</organism>
<sequence length="114" mass="12764">MTAEIIKGPAKFPIIHSVTPRLQTSTDSLYALLETISCVVNILSSMDDFSLAKAKPLRLIVTSLFMIPKGFKSDFTVDYALSVNMDLPPPTLRNVPACLVFRLIDFVQLERRFC</sequence>
<proteinExistence type="predicted"/>
<protein>
    <submittedName>
        <fullName evidence="1">Uncharacterized protein</fullName>
    </submittedName>
</protein>
<dbReference type="EMBL" id="HBIV01036580">
    <property type="protein sequence ID" value="CAE0674366.1"/>
    <property type="molecule type" value="Transcribed_RNA"/>
</dbReference>
<gene>
    <name evidence="1" type="ORF">LGLO00237_LOCUS26140</name>
</gene>
<reference evidence="1" key="1">
    <citation type="submission" date="2021-01" db="EMBL/GenBank/DDBJ databases">
        <authorList>
            <person name="Corre E."/>
            <person name="Pelletier E."/>
            <person name="Niang G."/>
            <person name="Scheremetjew M."/>
            <person name="Finn R."/>
            <person name="Kale V."/>
            <person name="Holt S."/>
            <person name="Cochrane G."/>
            <person name="Meng A."/>
            <person name="Brown T."/>
            <person name="Cohen L."/>
        </authorList>
    </citation>
    <scope>NUCLEOTIDE SEQUENCE</scope>
    <source>
        <strain evidence="1">CCCM811</strain>
    </source>
</reference>